<evidence type="ECO:0000313" key="1">
    <source>
        <dbReference type="EnsemblProtists" id="EOD26749"/>
    </source>
</evidence>
<dbReference type="GeneID" id="17272295"/>
<dbReference type="PaxDb" id="2903-EOD26749"/>
<reference evidence="2" key="1">
    <citation type="journal article" date="2013" name="Nature">
        <title>Pan genome of the phytoplankton Emiliania underpins its global distribution.</title>
        <authorList>
            <person name="Read B.A."/>
            <person name="Kegel J."/>
            <person name="Klute M.J."/>
            <person name="Kuo A."/>
            <person name="Lefebvre S.C."/>
            <person name="Maumus F."/>
            <person name="Mayer C."/>
            <person name="Miller J."/>
            <person name="Monier A."/>
            <person name="Salamov A."/>
            <person name="Young J."/>
            <person name="Aguilar M."/>
            <person name="Claverie J.M."/>
            <person name="Frickenhaus S."/>
            <person name="Gonzalez K."/>
            <person name="Herman E.K."/>
            <person name="Lin Y.C."/>
            <person name="Napier J."/>
            <person name="Ogata H."/>
            <person name="Sarno A.F."/>
            <person name="Shmutz J."/>
            <person name="Schroeder D."/>
            <person name="de Vargas C."/>
            <person name="Verret F."/>
            <person name="von Dassow P."/>
            <person name="Valentin K."/>
            <person name="Van de Peer Y."/>
            <person name="Wheeler G."/>
            <person name="Dacks J.B."/>
            <person name="Delwiche C.F."/>
            <person name="Dyhrman S.T."/>
            <person name="Glockner G."/>
            <person name="John U."/>
            <person name="Richards T."/>
            <person name="Worden A.Z."/>
            <person name="Zhang X."/>
            <person name="Grigoriev I.V."/>
            <person name="Allen A.E."/>
            <person name="Bidle K."/>
            <person name="Borodovsky M."/>
            <person name="Bowler C."/>
            <person name="Brownlee C."/>
            <person name="Cock J.M."/>
            <person name="Elias M."/>
            <person name="Gladyshev V.N."/>
            <person name="Groth M."/>
            <person name="Guda C."/>
            <person name="Hadaegh A."/>
            <person name="Iglesias-Rodriguez M.D."/>
            <person name="Jenkins J."/>
            <person name="Jones B.M."/>
            <person name="Lawson T."/>
            <person name="Leese F."/>
            <person name="Lindquist E."/>
            <person name="Lobanov A."/>
            <person name="Lomsadze A."/>
            <person name="Malik S.B."/>
            <person name="Marsh M.E."/>
            <person name="Mackinder L."/>
            <person name="Mock T."/>
            <person name="Mueller-Roeber B."/>
            <person name="Pagarete A."/>
            <person name="Parker M."/>
            <person name="Probert I."/>
            <person name="Quesneville H."/>
            <person name="Raines C."/>
            <person name="Rensing S.A."/>
            <person name="Riano-Pachon D.M."/>
            <person name="Richier S."/>
            <person name="Rokitta S."/>
            <person name="Shiraiwa Y."/>
            <person name="Soanes D.M."/>
            <person name="van der Giezen M."/>
            <person name="Wahlund T.M."/>
            <person name="Williams B."/>
            <person name="Wilson W."/>
            <person name="Wolfe G."/>
            <person name="Wurch L.L."/>
        </authorList>
    </citation>
    <scope>NUCLEOTIDE SEQUENCE</scope>
</reference>
<dbReference type="AlphaFoldDB" id="A0A0D3JTB4"/>
<keyword evidence="2" id="KW-1185">Reference proteome</keyword>
<dbReference type="Gene3D" id="2.60.120.650">
    <property type="entry name" value="Cupin"/>
    <property type="match status" value="1"/>
</dbReference>
<dbReference type="RefSeq" id="XP_005779178.1">
    <property type="nucleotide sequence ID" value="XM_005779121.1"/>
</dbReference>
<name>A0A0D3JTB4_EMIH1</name>
<evidence type="ECO:0000313" key="2">
    <source>
        <dbReference type="Proteomes" id="UP000013827"/>
    </source>
</evidence>
<dbReference type="EnsemblProtists" id="EOD26749">
    <property type="protein sequence ID" value="EOD26749"/>
    <property type="gene ID" value="EMIHUDRAFT_457316"/>
</dbReference>
<reference evidence="1" key="2">
    <citation type="submission" date="2024-10" db="UniProtKB">
        <authorList>
            <consortium name="EnsemblProtists"/>
        </authorList>
    </citation>
    <scope>IDENTIFICATION</scope>
</reference>
<sequence length="298" mass="33971">MRLLRGLEGSAVFRNLSQLIAAQQDEGWSMRVEADPNDLSSRPVDQLRDTASTGQHTVLGPQLYLHDTRISTLCPALLERVRPPRYFPVDQLRQLAGADFDKDDCRAYEYRSVHPSLFLGPAHSASGLHRDSKGTRFWMASFRLTDKVDSILLKQRGPTRCDEETIALHEKHRRTAKPNLFAEVTVWEGSVGAGELIFIPESWAHEVRNEDATGSIEDLDEEEYGKFDWLREQINVIAFAHEEQSFPSHGRAGPAELSTVDWETFLEWNRPGVRKTVKQYWEARKRWSNGGAARARES</sequence>
<protein>
    <recommendedName>
        <fullName evidence="3">JmjC domain-containing protein</fullName>
    </recommendedName>
</protein>
<evidence type="ECO:0008006" key="3">
    <source>
        <dbReference type="Google" id="ProtNLM"/>
    </source>
</evidence>
<dbReference type="KEGG" id="ehx:EMIHUDRAFT_457316"/>
<proteinExistence type="predicted"/>
<accession>A0A0D3JTB4</accession>
<dbReference type="HOGENOM" id="CLU_935173_0_0_1"/>
<dbReference type="Proteomes" id="UP000013827">
    <property type="component" value="Unassembled WGS sequence"/>
</dbReference>
<organism evidence="1 2">
    <name type="scientific">Emiliania huxleyi (strain CCMP1516)</name>
    <dbReference type="NCBI Taxonomy" id="280463"/>
    <lineage>
        <taxon>Eukaryota</taxon>
        <taxon>Haptista</taxon>
        <taxon>Haptophyta</taxon>
        <taxon>Prymnesiophyceae</taxon>
        <taxon>Isochrysidales</taxon>
        <taxon>Noelaerhabdaceae</taxon>
        <taxon>Emiliania</taxon>
    </lineage>
</organism>
<dbReference type="SUPFAM" id="SSF51197">
    <property type="entry name" value="Clavaminate synthase-like"/>
    <property type="match status" value="1"/>
</dbReference>